<dbReference type="Proteomes" id="UP001162060">
    <property type="component" value="Unassembled WGS sequence"/>
</dbReference>
<organism evidence="1 2">
    <name type="scientific">Peronospora matthiolae</name>
    <dbReference type="NCBI Taxonomy" id="2874970"/>
    <lineage>
        <taxon>Eukaryota</taxon>
        <taxon>Sar</taxon>
        <taxon>Stramenopiles</taxon>
        <taxon>Oomycota</taxon>
        <taxon>Peronosporomycetes</taxon>
        <taxon>Peronosporales</taxon>
        <taxon>Peronosporaceae</taxon>
        <taxon>Peronospora</taxon>
    </lineage>
</organism>
<evidence type="ECO:0000313" key="1">
    <source>
        <dbReference type="EMBL" id="CAK7921744.1"/>
    </source>
</evidence>
<sequence length="80" mass="9161">MLPSKFSKTDNEEMLVRDVVDILNKKRTSSSNEDREVTRIVLLGVRLNNDIPLSRVICELAGSNPRFVVRTQTPDWITMT</sequence>
<name>A0AAV1TIP6_9STRA</name>
<reference evidence="1" key="1">
    <citation type="submission" date="2024-01" db="EMBL/GenBank/DDBJ databases">
        <authorList>
            <person name="Webb A."/>
        </authorList>
    </citation>
    <scope>NUCLEOTIDE SEQUENCE</scope>
    <source>
        <strain evidence="1">Pm1</strain>
    </source>
</reference>
<gene>
    <name evidence="1" type="ORF">PM001_LOCUS7295</name>
</gene>
<evidence type="ECO:0000313" key="2">
    <source>
        <dbReference type="Proteomes" id="UP001162060"/>
    </source>
</evidence>
<accession>A0AAV1TIP6</accession>
<comment type="caution">
    <text evidence="1">The sequence shown here is derived from an EMBL/GenBank/DDBJ whole genome shotgun (WGS) entry which is preliminary data.</text>
</comment>
<protein>
    <submittedName>
        <fullName evidence="1">Uncharacterized protein</fullName>
    </submittedName>
</protein>
<dbReference type="EMBL" id="CAKLBY020000058">
    <property type="protein sequence ID" value="CAK7921744.1"/>
    <property type="molecule type" value="Genomic_DNA"/>
</dbReference>
<proteinExistence type="predicted"/>
<dbReference type="AlphaFoldDB" id="A0AAV1TIP6"/>